<reference evidence="3" key="1">
    <citation type="submission" date="2021-01" db="EMBL/GenBank/DDBJ databases">
        <authorList>
            <consortium name="Genoscope - CEA"/>
            <person name="William W."/>
        </authorList>
    </citation>
    <scope>NUCLEOTIDE SEQUENCE</scope>
</reference>
<evidence type="ECO:0000313" key="3">
    <source>
        <dbReference type="EMBL" id="CAD8215289.1"/>
    </source>
</evidence>
<keyword evidence="2" id="KW-0812">Transmembrane</keyword>
<dbReference type="Proteomes" id="UP000683925">
    <property type="component" value="Unassembled WGS sequence"/>
</dbReference>
<comment type="caution">
    <text evidence="3">The sequence shown here is derived from an EMBL/GenBank/DDBJ whole genome shotgun (WGS) entry which is preliminary data.</text>
</comment>
<gene>
    <name evidence="3" type="ORF">POCTA_138.1.T2230005</name>
</gene>
<evidence type="ECO:0000313" key="4">
    <source>
        <dbReference type="Proteomes" id="UP000683925"/>
    </source>
</evidence>
<evidence type="ECO:0008006" key="5">
    <source>
        <dbReference type="Google" id="ProtNLM"/>
    </source>
</evidence>
<dbReference type="EMBL" id="CAJJDP010000227">
    <property type="protein sequence ID" value="CAD8215289.1"/>
    <property type="molecule type" value="Genomic_DNA"/>
</dbReference>
<keyword evidence="2" id="KW-0472">Membrane</keyword>
<dbReference type="PANTHER" id="PTHR36649">
    <property type="entry name" value="UBIQUITIN-LIKE DOMAIN-CONTAINING PROTEIN"/>
    <property type="match status" value="1"/>
</dbReference>
<dbReference type="AlphaFoldDB" id="A0A8S1YMZ0"/>
<keyword evidence="2" id="KW-1133">Transmembrane helix</keyword>
<evidence type="ECO:0000256" key="2">
    <source>
        <dbReference type="SAM" id="Phobius"/>
    </source>
</evidence>
<feature type="compositionally biased region" description="Basic residues" evidence="1">
    <location>
        <begin position="62"/>
        <end position="93"/>
    </location>
</feature>
<sequence>MHFLLLFVFIIVIVVAIFIFIYCKRQNRRRQRLFEDDIIYFQLTELTDEWVRKKDEEENVRKNKKGKDYKRRNRKDNIYNKRRNKGKKQNNKRKTQENKQSKGENYQITHFTNILISVIIGRNQKKPIQQQIQILNQEINKLHKNNNLTNNQQQYYKNQQQQQLFKNQNNKAKLKSIPHVRQNIEISNPEVSLFVLKESLLREQNRELLRTSQEYSFGFDSIIGSFGSDQYCLKVRNTNLDYDKIVNGNQLLQQHLLDFQQQLSNSLDISIDQIEILGVSKRSFEISFNFQGNDMDSIYQQILKNKNERQRNSQINIIMEKLNIKSAKGVTLSSKDFNSSHNMSWDNFPKNEKRGPPNYRYDYYFPIGCYGFWLNIKEVVKEKGDD</sequence>
<accession>A0A8S1YMZ0</accession>
<proteinExistence type="predicted"/>
<feature type="region of interest" description="Disordered" evidence="1">
    <location>
        <begin position="56"/>
        <end position="104"/>
    </location>
</feature>
<protein>
    <recommendedName>
        <fullName evidence="5">Transmembrane protein</fullName>
    </recommendedName>
</protein>
<dbReference type="PANTHER" id="PTHR36649:SF28">
    <property type="entry name" value="UBIQUITIN-LIKE DOMAIN-CONTAINING PROTEIN"/>
    <property type="match status" value="1"/>
</dbReference>
<name>A0A8S1YMZ0_PAROT</name>
<organism evidence="3 4">
    <name type="scientific">Paramecium octaurelia</name>
    <dbReference type="NCBI Taxonomy" id="43137"/>
    <lineage>
        <taxon>Eukaryota</taxon>
        <taxon>Sar</taxon>
        <taxon>Alveolata</taxon>
        <taxon>Ciliophora</taxon>
        <taxon>Intramacronucleata</taxon>
        <taxon>Oligohymenophorea</taxon>
        <taxon>Peniculida</taxon>
        <taxon>Parameciidae</taxon>
        <taxon>Paramecium</taxon>
    </lineage>
</organism>
<feature type="transmembrane region" description="Helical" evidence="2">
    <location>
        <begin position="6"/>
        <end position="23"/>
    </location>
</feature>
<evidence type="ECO:0000256" key="1">
    <source>
        <dbReference type="SAM" id="MobiDB-lite"/>
    </source>
</evidence>
<keyword evidence="4" id="KW-1185">Reference proteome</keyword>